<protein>
    <submittedName>
        <fullName evidence="4">DUF3892 domain-containing protein</fullName>
    </submittedName>
</protein>
<evidence type="ECO:0000256" key="1">
    <source>
        <dbReference type="SAM" id="MobiDB-lite"/>
    </source>
</evidence>
<accession>A0A0N4YEE1</accession>
<feature type="compositionally biased region" description="Low complexity" evidence="1">
    <location>
        <begin position="99"/>
        <end position="118"/>
    </location>
</feature>
<dbReference type="AlphaFoldDB" id="A0A0N4YEE1"/>
<gene>
    <name evidence="2" type="ORF">NBR_LOCUS15052</name>
</gene>
<dbReference type="WBParaSite" id="NBR_0001505101-mRNA-1">
    <property type="protein sequence ID" value="NBR_0001505101-mRNA-1"/>
    <property type="gene ID" value="NBR_0001505101"/>
</dbReference>
<proteinExistence type="predicted"/>
<dbReference type="STRING" id="27835.A0A0N4YEE1"/>
<dbReference type="Proteomes" id="UP000271162">
    <property type="component" value="Unassembled WGS sequence"/>
</dbReference>
<organism evidence="4">
    <name type="scientific">Nippostrongylus brasiliensis</name>
    <name type="common">Rat hookworm</name>
    <dbReference type="NCBI Taxonomy" id="27835"/>
    <lineage>
        <taxon>Eukaryota</taxon>
        <taxon>Metazoa</taxon>
        <taxon>Ecdysozoa</taxon>
        <taxon>Nematoda</taxon>
        <taxon>Chromadorea</taxon>
        <taxon>Rhabditida</taxon>
        <taxon>Rhabditina</taxon>
        <taxon>Rhabditomorpha</taxon>
        <taxon>Strongyloidea</taxon>
        <taxon>Heligmosomidae</taxon>
        <taxon>Nippostrongylus</taxon>
    </lineage>
</organism>
<evidence type="ECO:0000313" key="2">
    <source>
        <dbReference type="EMBL" id="VDL78646.1"/>
    </source>
</evidence>
<keyword evidence="3" id="KW-1185">Reference proteome</keyword>
<feature type="region of interest" description="Disordered" evidence="1">
    <location>
        <begin position="80"/>
        <end position="125"/>
    </location>
</feature>
<sequence>MAVIQYNRHHGAREKNFNIGGLVWAHDFRGVSSSQTSAVILRPHGDRIYEVIADGQVWRRHANQLRARYIDPTATDQQLADLPLLPCSTSSEEIPPDPASTTAEKTSTSKTSPTSAKPDASTMEP</sequence>
<dbReference type="EMBL" id="UYSL01021582">
    <property type="protein sequence ID" value="VDL78646.1"/>
    <property type="molecule type" value="Genomic_DNA"/>
</dbReference>
<evidence type="ECO:0000313" key="4">
    <source>
        <dbReference type="WBParaSite" id="NBR_0001505101-mRNA-1"/>
    </source>
</evidence>
<name>A0A0N4YEE1_NIPBR</name>
<evidence type="ECO:0000313" key="3">
    <source>
        <dbReference type="Proteomes" id="UP000271162"/>
    </source>
</evidence>
<reference evidence="4" key="1">
    <citation type="submission" date="2017-02" db="UniProtKB">
        <authorList>
            <consortium name="WormBaseParasite"/>
        </authorList>
    </citation>
    <scope>IDENTIFICATION</scope>
</reference>
<dbReference type="OMA" id="GAREKNF"/>
<reference evidence="2 3" key="2">
    <citation type="submission" date="2018-11" db="EMBL/GenBank/DDBJ databases">
        <authorList>
            <consortium name="Pathogen Informatics"/>
        </authorList>
    </citation>
    <scope>NUCLEOTIDE SEQUENCE [LARGE SCALE GENOMIC DNA]</scope>
</reference>